<evidence type="ECO:0000313" key="3">
    <source>
        <dbReference type="Proteomes" id="UP000814158"/>
    </source>
</evidence>
<keyword evidence="3" id="KW-1185">Reference proteome</keyword>
<comment type="caution">
    <text evidence="2">The sequence shown here is derived from an EMBL/GenBank/DDBJ whole genome shotgun (WGS) entry which is preliminary data.</text>
</comment>
<evidence type="ECO:0000256" key="1">
    <source>
        <dbReference type="SAM" id="SignalP"/>
    </source>
</evidence>
<evidence type="ECO:0008006" key="4">
    <source>
        <dbReference type="Google" id="ProtNLM"/>
    </source>
</evidence>
<sequence>MRHLIVLLFLGLLSGCVTNQLHFASYSTPAQLEAIKSMVIQADIVNVVGAESCTRCSESSKVVWHAANYNVGLYEGFAAVPVDDWLEFARLSVGSSSEAPLKTTVEIDRVFVKTWNSPEYYACEVSLTVDIGGTRYAGWSRLKLKEPGQRLISQERASLNGEVLSTVGLALKAAYIDALDKSKSAH</sequence>
<reference evidence="2 3" key="1">
    <citation type="submission" date="2019-11" db="EMBL/GenBank/DDBJ databases">
        <title>Epiphytic Pseudomonas syringae from cherry orchards.</title>
        <authorList>
            <person name="Hulin M.T."/>
        </authorList>
    </citation>
    <scope>NUCLEOTIDE SEQUENCE [LARGE SCALE GENOMIC DNA]</scope>
    <source>
        <strain evidence="2 3">PA-3-2A</strain>
    </source>
</reference>
<dbReference type="EMBL" id="WKAT01000094">
    <property type="protein sequence ID" value="MCF5548296.1"/>
    <property type="molecule type" value="Genomic_DNA"/>
</dbReference>
<feature type="chain" id="PRO_5046466484" description="ABC-type transport auxiliary lipoprotein component domain-containing protein" evidence="1">
    <location>
        <begin position="20"/>
        <end position="186"/>
    </location>
</feature>
<evidence type="ECO:0000313" key="2">
    <source>
        <dbReference type="EMBL" id="MCF5548296.1"/>
    </source>
</evidence>
<protein>
    <recommendedName>
        <fullName evidence="4">ABC-type transport auxiliary lipoprotein component domain-containing protein</fullName>
    </recommendedName>
</protein>
<organism evidence="2 3">
    <name type="scientific">Pseudomonas salomonii</name>
    <dbReference type="NCBI Taxonomy" id="191391"/>
    <lineage>
        <taxon>Bacteria</taxon>
        <taxon>Pseudomonadati</taxon>
        <taxon>Pseudomonadota</taxon>
        <taxon>Gammaproteobacteria</taxon>
        <taxon>Pseudomonadales</taxon>
        <taxon>Pseudomonadaceae</taxon>
        <taxon>Pseudomonas</taxon>
    </lineage>
</organism>
<feature type="signal peptide" evidence="1">
    <location>
        <begin position="1"/>
        <end position="19"/>
    </location>
</feature>
<accession>A0ABS9GV32</accession>
<gene>
    <name evidence="2" type="ORF">GIV68_26495</name>
</gene>
<dbReference type="Proteomes" id="UP000814158">
    <property type="component" value="Unassembled WGS sequence"/>
</dbReference>
<dbReference type="PROSITE" id="PS51257">
    <property type="entry name" value="PROKAR_LIPOPROTEIN"/>
    <property type="match status" value="1"/>
</dbReference>
<proteinExistence type="predicted"/>
<name>A0ABS9GV32_9PSED</name>
<dbReference type="RefSeq" id="WP_236374484.1">
    <property type="nucleotide sequence ID" value="NZ_WKAT01000094.1"/>
</dbReference>
<keyword evidence="1" id="KW-0732">Signal</keyword>